<keyword evidence="5" id="KW-0407">Ion channel</keyword>
<proteinExistence type="predicted"/>
<evidence type="ECO:0000259" key="3">
    <source>
        <dbReference type="PROSITE" id="PS51201"/>
    </source>
</evidence>
<dbReference type="InterPro" id="IPR036721">
    <property type="entry name" value="RCK_C_sf"/>
</dbReference>
<feature type="transmembrane region" description="Helical" evidence="2">
    <location>
        <begin position="61"/>
        <end position="86"/>
    </location>
</feature>
<keyword evidence="2" id="KW-0812">Transmembrane</keyword>
<sequence>MIPLRQRLSLVISIVTYLTIGTIGFKLIEGISFFKAFWLMIVSVLTIGYGDIYPITQEGKIFALVIIPIGVVLITYNTGIIVSYIVDGKISRVLGRRRMDREISKIQNHIIICGLGRVGQQVAANLAREKDIPLVIIDKDIDTLEKLCKDAPYIVGDASEDSILYEAGIERCAGLVTTLPEDADNVLIVLTAKGINNKIKVVARSDKNESKAKLLRAGANTVINPSNIGGNKMAMSIIKPTSVEYIDRFFYGKQELGVEEIIISENSLLINQTLSEANIRSKWGVSILAIKREDNIISNPHPGEILLPLDLIIVFGSASQLDSFEKVAK</sequence>
<evidence type="ECO:0000313" key="5">
    <source>
        <dbReference type="EMBL" id="SMB87152.1"/>
    </source>
</evidence>
<organism evidence="5 6">
    <name type="scientific">Desulfonispora thiosulfatigenes DSM 11270</name>
    <dbReference type="NCBI Taxonomy" id="656914"/>
    <lineage>
        <taxon>Bacteria</taxon>
        <taxon>Bacillati</taxon>
        <taxon>Bacillota</taxon>
        <taxon>Clostridia</taxon>
        <taxon>Eubacteriales</taxon>
        <taxon>Peptococcaceae</taxon>
        <taxon>Desulfonispora</taxon>
    </lineage>
</organism>
<keyword evidence="5" id="KW-0813">Transport</keyword>
<protein>
    <submittedName>
        <fullName evidence="5">Voltage-gated potassium channel</fullName>
    </submittedName>
</protein>
<evidence type="ECO:0000313" key="6">
    <source>
        <dbReference type="Proteomes" id="UP000192731"/>
    </source>
</evidence>
<dbReference type="InterPro" id="IPR003148">
    <property type="entry name" value="RCK_N"/>
</dbReference>
<dbReference type="AlphaFoldDB" id="A0A1W1V1H1"/>
<dbReference type="PANTHER" id="PTHR43833:SF9">
    <property type="entry name" value="POTASSIUM CHANNEL PROTEIN YUGO-RELATED"/>
    <property type="match status" value="1"/>
</dbReference>
<evidence type="ECO:0000256" key="2">
    <source>
        <dbReference type="SAM" id="Phobius"/>
    </source>
</evidence>
<keyword evidence="2" id="KW-1133">Transmembrane helix</keyword>
<feature type="transmembrane region" description="Helical" evidence="2">
    <location>
        <begin position="37"/>
        <end position="55"/>
    </location>
</feature>
<evidence type="ECO:0000256" key="1">
    <source>
        <dbReference type="ARBA" id="ARBA00004651"/>
    </source>
</evidence>
<dbReference type="SUPFAM" id="SSF81324">
    <property type="entry name" value="Voltage-gated potassium channels"/>
    <property type="match status" value="1"/>
</dbReference>
<dbReference type="Pfam" id="PF02254">
    <property type="entry name" value="TrkA_N"/>
    <property type="match status" value="1"/>
</dbReference>
<dbReference type="EMBL" id="FWWT01000013">
    <property type="protein sequence ID" value="SMB87152.1"/>
    <property type="molecule type" value="Genomic_DNA"/>
</dbReference>
<dbReference type="GO" id="GO:0005886">
    <property type="term" value="C:plasma membrane"/>
    <property type="evidence" value="ECO:0007669"/>
    <property type="project" value="UniProtKB-SubCell"/>
</dbReference>
<accession>A0A1W1V1H1</accession>
<reference evidence="5 6" key="1">
    <citation type="submission" date="2017-04" db="EMBL/GenBank/DDBJ databases">
        <authorList>
            <person name="Afonso C.L."/>
            <person name="Miller P.J."/>
            <person name="Scott M.A."/>
            <person name="Spackman E."/>
            <person name="Goraichik I."/>
            <person name="Dimitrov K.M."/>
            <person name="Suarez D.L."/>
            <person name="Swayne D.E."/>
        </authorList>
    </citation>
    <scope>NUCLEOTIDE SEQUENCE [LARGE SCALE GENOMIC DNA]</scope>
    <source>
        <strain evidence="5 6">DSM 11270</strain>
    </source>
</reference>
<keyword evidence="2" id="KW-0472">Membrane</keyword>
<feature type="domain" description="RCK C-terminal" evidence="4">
    <location>
        <begin position="246"/>
        <end position="329"/>
    </location>
</feature>
<gene>
    <name evidence="5" type="ORF">SAMN00017405_1242</name>
</gene>
<feature type="transmembrane region" description="Helical" evidence="2">
    <location>
        <begin position="6"/>
        <end position="25"/>
    </location>
</feature>
<dbReference type="SUPFAM" id="SSF116726">
    <property type="entry name" value="TrkA C-terminal domain-like"/>
    <property type="match status" value="1"/>
</dbReference>
<dbReference type="Gene3D" id="3.40.50.720">
    <property type="entry name" value="NAD(P)-binding Rossmann-like Domain"/>
    <property type="match status" value="1"/>
</dbReference>
<dbReference type="Pfam" id="PF07885">
    <property type="entry name" value="Ion_trans_2"/>
    <property type="match status" value="1"/>
</dbReference>
<dbReference type="Pfam" id="PF02080">
    <property type="entry name" value="TrkA_C"/>
    <property type="match status" value="1"/>
</dbReference>
<dbReference type="Proteomes" id="UP000192731">
    <property type="component" value="Unassembled WGS sequence"/>
</dbReference>
<dbReference type="Gene3D" id="3.30.70.1450">
    <property type="entry name" value="Regulator of K+ conductance, C-terminal domain"/>
    <property type="match status" value="1"/>
</dbReference>
<keyword evidence="6" id="KW-1185">Reference proteome</keyword>
<dbReference type="InterPro" id="IPR050721">
    <property type="entry name" value="Trk_Ktr_HKT_K-transport"/>
</dbReference>
<dbReference type="InterPro" id="IPR036291">
    <property type="entry name" value="NAD(P)-bd_dom_sf"/>
</dbReference>
<dbReference type="PANTHER" id="PTHR43833">
    <property type="entry name" value="POTASSIUM CHANNEL PROTEIN 2-RELATED-RELATED"/>
    <property type="match status" value="1"/>
</dbReference>
<dbReference type="OrthoDB" id="9785285at2"/>
<dbReference type="SUPFAM" id="SSF51735">
    <property type="entry name" value="NAD(P)-binding Rossmann-fold domains"/>
    <property type="match status" value="1"/>
</dbReference>
<dbReference type="Gene3D" id="1.10.287.70">
    <property type="match status" value="1"/>
</dbReference>
<dbReference type="PROSITE" id="PS51201">
    <property type="entry name" value="RCK_N"/>
    <property type="match status" value="1"/>
</dbReference>
<feature type="domain" description="RCK N-terminal" evidence="3">
    <location>
        <begin position="107"/>
        <end position="224"/>
    </location>
</feature>
<dbReference type="InterPro" id="IPR006037">
    <property type="entry name" value="RCK_C"/>
</dbReference>
<name>A0A1W1V1H1_DESTI</name>
<dbReference type="RefSeq" id="WP_084052632.1">
    <property type="nucleotide sequence ID" value="NZ_FWWT01000013.1"/>
</dbReference>
<dbReference type="GO" id="GO:0008324">
    <property type="term" value="F:monoatomic cation transmembrane transporter activity"/>
    <property type="evidence" value="ECO:0007669"/>
    <property type="project" value="InterPro"/>
</dbReference>
<keyword evidence="5" id="KW-0406">Ion transport</keyword>
<comment type="subcellular location">
    <subcellularLocation>
        <location evidence="1">Cell membrane</location>
        <topology evidence="1">Multi-pass membrane protein</topology>
    </subcellularLocation>
</comment>
<dbReference type="PROSITE" id="PS51202">
    <property type="entry name" value="RCK_C"/>
    <property type="match status" value="1"/>
</dbReference>
<dbReference type="STRING" id="656914.SAMN00017405_1242"/>
<evidence type="ECO:0000259" key="4">
    <source>
        <dbReference type="PROSITE" id="PS51202"/>
    </source>
</evidence>
<dbReference type="InterPro" id="IPR013099">
    <property type="entry name" value="K_chnl_dom"/>
</dbReference>
<dbReference type="GO" id="GO:0006813">
    <property type="term" value="P:potassium ion transport"/>
    <property type="evidence" value="ECO:0007669"/>
    <property type="project" value="InterPro"/>
</dbReference>